<evidence type="ECO:0000313" key="2">
    <source>
        <dbReference type="Proteomes" id="UP001432322"/>
    </source>
</evidence>
<evidence type="ECO:0000313" key="1">
    <source>
        <dbReference type="EMBL" id="GMT18201.1"/>
    </source>
</evidence>
<name>A0AAV5VHS1_9BILA</name>
<keyword evidence="2" id="KW-1185">Reference proteome</keyword>
<feature type="non-terminal residue" evidence="1">
    <location>
        <position position="1"/>
    </location>
</feature>
<dbReference type="AlphaFoldDB" id="A0AAV5VHS1"/>
<reference evidence="1" key="1">
    <citation type="submission" date="2023-10" db="EMBL/GenBank/DDBJ databases">
        <title>Genome assembly of Pristionchus species.</title>
        <authorList>
            <person name="Yoshida K."/>
            <person name="Sommer R.J."/>
        </authorList>
    </citation>
    <scope>NUCLEOTIDE SEQUENCE</scope>
    <source>
        <strain evidence="1">RS5133</strain>
    </source>
</reference>
<accession>A0AAV5VHS1</accession>
<gene>
    <name evidence="1" type="ORF">PFISCL1PPCAC_9498</name>
</gene>
<comment type="caution">
    <text evidence="1">The sequence shown here is derived from an EMBL/GenBank/DDBJ whole genome shotgun (WGS) entry which is preliminary data.</text>
</comment>
<proteinExistence type="predicted"/>
<sequence length="132" mass="14723">HLQVLRLAETVAANHRRLDDHASCGQIHTCSQRGGGAQHAQDSRDIGSLNVLPLIMSESRVMPGHARLDAPFQCLLTFTFALLSYHLNESLPLGFAHIPHLLGDGFRNHHRHILCILLRGTEDYGRVARDHL</sequence>
<organism evidence="1 2">
    <name type="scientific">Pristionchus fissidentatus</name>
    <dbReference type="NCBI Taxonomy" id="1538716"/>
    <lineage>
        <taxon>Eukaryota</taxon>
        <taxon>Metazoa</taxon>
        <taxon>Ecdysozoa</taxon>
        <taxon>Nematoda</taxon>
        <taxon>Chromadorea</taxon>
        <taxon>Rhabditida</taxon>
        <taxon>Rhabditina</taxon>
        <taxon>Diplogasteromorpha</taxon>
        <taxon>Diplogasteroidea</taxon>
        <taxon>Neodiplogasteridae</taxon>
        <taxon>Pristionchus</taxon>
    </lineage>
</organism>
<protein>
    <submittedName>
        <fullName evidence="1">Uncharacterized protein</fullName>
    </submittedName>
</protein>
<dbReference type="EMBL" id="BTSY01000003">
    <property type="protein sequence ID" value="GMT18201.1"/>
    <property type="molecule type" value="Genomic_DNA"/>
</dbReference>
<dbReference type="Proteomes" id="UP001432322">
    <property type="component" value="Unassembled WGS sequence"/>
</dbReference>
<feature type="non-terminal residue" evidence="1">
    <location>
        <position position="132"/>
    </location>
</feature>